<dbReference type="Proteomes" id="UP000295416">
    <property type="component" value="Unassembled WGS sequence"/>
</dbReference>
<evidence type="ECO:0000259" key="3">
    <source>
        <dbReference type="Pfam" id="PF25166"/>
    </source>
</evidence>
<dbReference type="PIRSF" id="PIRSF007487">
    <property type="entry name" value="Competence-induced_CoiA_bac"/>
    <property type="match status" value="1"/>
</dbReference>
<dbReference type="AlphaFoldDB" id="A0A4R2P4J5"/>
<sequence>MLVAKTSDDRIISLAERYSRKGLEMLQNNVKFYCPGCNNPVSLKLGQTRKWHFAHFRNTTCFYENEPESDYHLDGKRELYQWLQSQHSEPRLEYYLPEIRQRPDIYLPNKTSPIAIEYQCASIPPTHLIERTRGYFNKGIQPIWILGGQRLKRKHGSFTLTTMDLLCVRTAEKTSRSSPNLFTSPYTSLFFCPRQKSFVILSNLNTISSSQFLADINVISLSRATLERILHPSIVKAGSHFNKAWLQSKKNKRLAAMPFQNRSEQYIRSLCYKQGLIFSAFPPYAGLPHGHNILISTPSYIWQSWLILTFLFNKKNHMLKVPVVIKAFQGMLDQGLFQMRQMLCTKPSLTSILRGYFDQLCDLGIMVSVDKKTYRVMIDERWPYQQMDQLFLKDKLVLDKLEGMVRGHAKT</sequence>
<evidence type="ECO:0000313" key="4">
    <source>
        <dbReference type="EMBL" id="TCP29739.1"/>
    </source>
</evidence>
<dbReference type="Pfam" id="PF06054">
    <property type="entry name" value="CoiA_nuc"/>
    <property type="match status" value="1"/>
</dbReference>
<dbReference type="InterPro" id="IPR057253">
    <property type="entry name" value="CoiA-like_N"/>
</dbReference>
<name>A0A4R2P4J5_9BACL</name>
<dbReference type="Pfam" id="PF25166">
    <property type="entry name" value="CoiA_C"/>
    <property type="match status" value="1"/>
</dbReference>
<gene>
    <name evidence="4" type="ORF">EV207_10830</name>
</gene>
<dbReference type="EMBL" id="SLXK01000008">
    <property type="protein sequence ID" value="TCP29739.1"/>
    <property type="molecule type" value="Genomic_DNA"/>
</dbReference>
<evidence type="ECO:0000313" key="5">
    <source>
        <dbReference type="Proteomes" id="UP000295416"/>
    </source>
</evidence>
<comment type="caution">
    <text evidence="4">The sequence shown here is derived from an EMBL/GenBank/DDBJ whole genome shotgun (WGS) entry which is preliminary data.</text>
</comment>
<dbReference type="Pfam" id="PF25164">
    <property type="entry name" value="CoiA_N"/>
    <property type="match status" value="1"/>
</dbReference>
<dbReference type="InterPro" id="IPR057252">
    <property type="entry name" value="CoiA_C"/>
</dbReference>
<dbReference type="InterPro" id="IPR021176">
    <property type="entry name" value="Competence-induced_CoiA"/>
</dbReference>
<feature type="domain" description="Competence protein CoiA-like N-terminal" evidence="2">
    <location>
        <begin position="16"/>
        <end position="62"/>
    </location>
</feature>
<feature type="domain" description="Competence protein CoiA C-terminal" evidence="3">
    <location>
        <begin position="243"/>
        <end position="377"/>
    </location>
</feature>
<feature type="domain" description="Competence protein CoiA nuclease-like" evidence="1">
    <location>
        <begin position="68"/>
        <end position="233"/>
    </location>
</feature>
<dbReference type="RefSeq" id="WP_132745293.1">
    <property type="nucleotide sequence ID" value="NZ_SLXK01000008.1"/>
</dbReference>
<dbReference type="OrthoDB" id="3784230at2"/>
<evidence type="ECO:0000259" key="1">
    <source>
        <dbReference type="Pfam" id="PF06054"/>
    </source>
</evidence>
<accession>A0A4R2P4J5</accession>
<keyword evidence="5" id="KW-1185">Reference proteome</keyword>
<dbReference type="InterPro" id="IPR010330">
    <property type="entry name" value="CoiA_nuc"/>
</dbReference>
<evidence type="ECO:0000259" key="2">
    <source>
        <dbReference type="Pfam" id="PF25164"/>
    </source>
</evidence>
<protein>
    <submittedName>
        <fullName evidence="4">Competence CoiA-like predicted nuclease</fullName>
    </submittedName>
</protein>
<reference evidence="4 5" key="1">
    <citation type="submission" date="2019-03" db="EMBL/GenBank/DDBJ databases">
        <title>Genomic Encyclopedia of Type Strains, Phase IV (KMG-IV): sequencing the most valuable type-strain genomes for metagenomic binning, comparative biology and taxonomic classification.</title>
        <authorList>
            <person name="Goeker M."/>
        </authorList>
    </citation>
    <scope>NUCLEOTIDE SEQUENCE [LARGE SCALE GENOMIC DNA]</scope>
    <source>
        <strain evidence="4 5">DSM 19377</strain>
    </source>
</reference>
<organism evidence="4 5">
    <name type="scientific">Scopulibacillus darangshiensis</name>
    <dbReference type="NCBI Taxonomy" id="442528"/>
    <lineage>
        <taxon>Bacteria</taxon>
        <taxon>Bacillati</taxon>
        <taxon>Bacillota</taxon>
        <taxon>Bacilli</taxon>
        <taxon>Bacillales</taxon>
        <taxon>Sporolactobacillaceae</taxon>
        <taxon>Scopulibacillus</taxon>
    </lineage>
</organism>
<proteinExistence type="predicted"/>